<feature type="compositionally biased region" description="Polar residues" evidence="1">
    <location>
        <begin position="7"/>
        <end position="34"/>
    </location>
</feature>
<gene>
    <name evidence="3" type="ORF">GP480_02640</name>
</gene>
<protein>
    <submittedName>
        <fullName evidence="3">Uncharacterized protein</fullName>
    </submittedName>
</protein>
<dbReference type="Proteomes" id="UP000464912">
    <property type="component" value="Chromosome"/>
</dbReference>
<reference evidence="3 4" key="2">
    <citation type="journal article" date="2020" name="MBio">
        <title>Isolation and Molecular Analysis of a Novel Neorickettsia Species That Causes Potomac Horse Fever.</title>
        <authorList>
            <person name="Teymournejad O."/>
            <person name="Lin M."/>
            <person name="Bekebrede H."/>
            <person name="Kamr A."/>
            <person name="Toribio R.E."/>
            <person name="Arroyo L.G."/>
            <person name="Baird J.D."/>
            <person name="Rikihisa Y."/>
        </authorList>
    </citation>
    <scope>NUCLEOTIDE SEQUENCE [LARGE SCALE GENOMIC DNA]</scope>
    <source>
        <strain evidence="3 4">Fin17</strain>
    </source>
</reference>
<dbReference type="EMBL" id="CP047224">
    <property type="protein sequence ID" value="QHD65330.1"/>
    <property type="molecule type" value="Genomic_DNA"/>
</dbReference>
<dbReference type="RefSeq" id="WP_160095625.1">
    <property type="nucleotide sequence ID" value="NZ_CP047224.1"/>
</dbReference>
<sequence>MLGSGENGSNQDNGDLGNNQHTQDSGRGTQQDDPQPTGEEQGAVGGQQQDNPQSSDEEQGAVGGQQQDNPQPSDEEPGAVGGQQQQGAAGPPDDPIDRAALFVFNTAALTVEACDLAALGCELRFVFLVAAWAHLRHPLSRRIVRSLMERGGYMTSGQLAQAESRRSPASGNESLLADLLQLILSVFFVLYLLLGLYLAAGTITPIADQERDNSGDGPPQGPLQDPEVSEEERGIEFD</sequence>
<feature type="transmembrane region" description="Helical" evidence="2">
    <location>
        <begin position="175"/>
        <end position="200"/>
    </location>
</feature>
<feature type="compositionally biased region" description="Low complexity" evidence="1">
    <location>
        <begin position="38"/>
        <end position="49"/>
    </location>
</feature>
<reference evidence="3 4" key="1">
    <citation type="journal article" date="2020" name="MBio">
        <title>Erratum for Teymournejad et al., 'Isolation and Molecular Analysis of a Novel Neorickettsia Species That Causes Potomac Horse Fever'.</title>
        <authorList>
            <person name="Teymournejad O."/>
            <person name="Lin M."/>
            <person name="Bekebrede H."/>
            <person name="Kamr A."/>
            <person name="Toribio R.E."/>
            <person name="Arroyo L.G."/>
            <person name="Baird J.D."/>
            <person name="Rikihisa Y."/>
        </authorList>
    </citation>
    <scope>NUCLEOTIDE SEQUENCE [LARGE SCALE GENOMIC DNA]</scope>
    <source>
        <strain evidence="3 4">Fin17</strain>
    </source>
</reference>
<feature type="compositionally biased region" description="Low complexity" evidence="1">
    <location>
        <begin position="82"/>
        <end position="91"/>
    </location>
</feature>
<keyword evidence="2" id="KW-1133">Transmembrane helix</keyword>
<proteinExistence type="predicted"/>
<evidence type="ECO:0000313" key="3">
    <source>
        <dbReference type="EMBL" id="QHD65330.1"/>
    </source>
</evidence>
<keyword evidence="2" id="KW-0472">Membrane</keyword>
<organism evidence="3 4">
    <name type="scientific">Neorickettsia findlayensis</name>
    <dbReference type="NCBI Taxonomy" id="2686014"/>
    <lineage>
        <taxon>Bacteria</taxon>
        <taxon>Pseudomonadati</taxon>
        <taxon>Pseudomonadota</taxon>
        <taxon>Alphaproteobacteria</taxon>
        <taxon>Rickettsiales</taxon>
        <taxon>Anaplasmataceae</taxon>
        <taxon>Neorickettsia</taxon>
    </lineage>
</organism>
<dbReference type="AlphaFoldDB" id="A0A6P1GAK5"/>
<evidence type="ECO:0000313" key="4">
    <source>
        <dbReference type="Proteomes" id="UP000464912"/>
    </source>
</evidence>
<feature type="region of interest" description="Disordered" evidence="1">
    <location>
        <begin position="1"/>
        <end position="94"/>
    </location>
</feature>
<feature type="region of interest" description="Disordered" evidence="1">
    <location>
        <begin position="209"/>
        <end position="238"/>
    </location>
</feature>
<name>A0A6P1GAK5_9RICK</name>
<keyword evidence="2" id="KW-0812">Transmembrane</keyword>
<dbReference type="KEGG" id="nef:GP480_02640"/>
<keyword evidence="4" id="KW-1185">Reference proteome</keyword>
<evidence type="ECO:0000256" key="1">
    <source>
        <dbReference type="SAM" id="MobiDB-lite"/>
    </source>
</evidence>
<evidence type="ECO:0000256" key="2">
    <source>
        <dbReference type="SAM" id="Phobius"/>
    </source>
</evidence>
<accession>A0A6P1GAK5</accession>